<dbReference type="GO" id="GO:0005634">
    <property type="term" value="C:nucleus"/>
    <property type="evidence" value="ECO:0007669"/>
    <property type="project" value="TreeGrafter"/>
</dbReference>
<keyword evidence="6 7" id="KW-0460">Magnesium</keyword>
<dbReference type="GO" id="GO:0008081">
    <property type="term" value="F:phosphoric diester hydrolase activity"/>
    <property type="evidence" value="ECO:0007669"/>
    <property type="project" value="TreeGrafter"/>
</dbReference>
<feature type="domain" description="Endonuclease/exonuclease/phosphatase" evidence="9">
    <location>
        <begin position="13"/>
        <end position="169"/>
    </location>
</feature>
<evidence type="ECO:0000259" key="9">
    <source>
        <dbReference type="Pfam" id="PF03372"/>
    </source>
</evidence>
<dbReference type="GO" id="GO:0003906">
    <property type="term" value="F:DNA-(apurinic or apyrimidinic site) endonuclease activity"/>
    <property type="evidence" value="ECO:0007669"/>
    <property type="project" value="TreeGrafter"/>
</dbReference>
<keyword evidence="5" id="KW-0378">Hydrolase</keyword>
<name>A0A7D9JDM8_PARCT</name>
<keyword evidence="11" id="KW-1185">Reference proteome</keyword>
<dbReference type="InterPro" id="IPR004808">
    <property type="entry name" value="AP_endonuc_1"/>
</dbReference>
<dbReference type="SUPFAM" id="SSF56219">
    <property type="entry name" value="DNase I-like"/>
    <property type="match status" value="1"/>
</dbReference>
<dbReference type="Proteomes" id="UP001152795">
    <property type="component" value="Unassembled WGS sequence"/>
</dbReference>
<dbReference type="InterPro" id="IPR005135">
    <property type="entry name" value="Endo/exonuclease/phosphatase"/>
</dbReference>
<evidence type="ECO:0000256" key="3">
    <source>
        <dbReference type="ARBA" id="ARBA00012115"/>
    </source>
</evidence>
<dbReference type="PANTHER" id="PTHR22748">
    <property type="entry name" value="AP ENDONUCLEASE"/>
    <property type="match status" value="1"/>
</dbReference>
<organism evidence="10 11">
    <name type="scientific">Paramuricea clavata</name>
    <name type="common">Red gorgonian</name>
    <name type="synonym">Violescent sea-whip</name>
    <dbReference type="NCBI Taxonomy" id="317549"/>
    <lineage>
        <taxon>Eukaryota</taxon>
        <taxon>Metazoa</taxon>
        <taxon>Cnidaria</taxon>
        <taxon>Anthozoa</taxon>
        <taxon>Octocorallia</taxon>
        <taxon>Malacalcyonacea</taxon>
        <taxon>Plexauridae</taxon>
        <taxon>Paramuricea</taxon>
    </lineage>
</organism>
<evidence type="ECO:0000256" key="8">
    <source>
        <dbReference type="PIRSR" id="PIRSR604808-3"/>
    </source>
</evidence>
<evidence type="ECO:0000313" key="10">
    <source>
        <dbReference type="EMBL" id="CAB4027659.1"/>
    </source>
</evidence>
<dbReference type="GO" id="GO:0046872">
    <property type="term" value="F:metal ion binding"/>
    <property type="evidence" value="ECO:0007669"/>
    <property type="project" value="UniProtKB-KW"/>
</dbReference>
<dbReference type="InterPro" id="IPR036691">
    <property type="entry name" value="Endo/exonu/phosph_ase_sf"/>
</dbReference>
<evidence type="ECO:0000256" key="4">
    <source>
        <dbReference type="ARBA" id="ARBA00022723"/>
    </source>
</evidence>
<feature type="binding site" evidence="7">
    <location>
        <position position="42"/>
    </location>
    <ligand>
        <name>Mg(2+)</name>
        <dbReference type="ChEBI" id="CHEBI:18420"/>
        <label>1</label>
    </ligand>
</feature>
<comment type="catalytic activity">
    <reaction evidence="1">
        <text>Exonucleolytic cleavage in the 3'- to 5'-direction to yield nucleoside 5'-phosphates.</text>
        <dbReference type="EC" id="3.1.11.2"/>
    </reaction>
</comment>
<sequence>MENNNSISILMLNIQGLRALSNRSTLFSWLNCMKADVICLQETHSTSADEFTNWIRYESDHGNNLQRYSVVSSPGSARSSGVASLYKPSLKLEYSFCDDDGRLVVAHLSDVASESSVFQVANIYGPNRKQLGEAFFTSILPQMDPSLPTIFCGDFNTVVDSDMDRLGCNPSS</sequence>
<dbReference type="PANTHER" id="PTHR22748:SF6">
    <property type="entry name" value="DNA-(APURINIC OR APYRIMIDINIC SITE) ENDONUCLEASE"/>
    <property type="match status" value="1"/>
</dbReference>
<dbReference type="AlphaFoldDB" id="A0A7D9JDM8"/>
<dbReference type="GO" id="GO:0006284">
    <property type="term" value="P:base-excision repair"/>
    <property type="evidence" value="ECO:0007669"/>
    <property type="project" value="TreeGrafter"/>
</dbReference>
<evidence type="ECO:0000256" key="5">
    <source>
        <dbReference type="ARBA" id="ARBA00022801"/>
    </source>
</evidence>
<feature type="binding site" evidence="7">
    <location>
        <position position="154"/>
    </location>
    <ligand>
        <name>Mg(2+)</name>
        <dbReference type="ChEBI" id="CHEBI:18420"/>
        <label>1</label>
    </ligand>
</feature>
<dbReference type="EC" id="3.1.11.2" evidence="3"/>
<keyword evidence="7" id="KW-0464">Manganese</keyword>
<reference evidence="10" key="1">
    <citation type="submission" date="2020-04" db="EMBL/GenBank/DDBJ databases">
        <authorList>
            <person name="Alioto T."/>
            <person name="Alioto T."/>
            <person name="Gomez Garrido J."/>
        </authorList>
    </citation>
    <scope>NUCLEOTIDE SEQUENCE</scope>
    <source>
        <strain evidence="10">A484AB</strain>
    </source>
</reference>
<evidence type="ECO:0000256" key="2">
    <source>
        <dbReference type="ARBA" id="ARBA00007092"/>
    </source>
</evidence>
<dbReference type="Gene3D" id="3.60.10.10">
    <property type="entry name" value="Endonuclease/exonuclease/phosphatase"/>
    <property type="match status" value="1"/>
</dbReference>
<evidence type="ECO:0000256" key="1">
    <source>
        <dbReference type="ARBA" id="ARBA00000493"/>
    </source>
</evidence>
<dbReference type="OrthoDB" id="8961218at2759"/>
<dbReference type="GO" id="GO:0008311">
    <property type="term" value="F:double-stranded DNA 3'-5' DNA exonuclease activity"/>
    <property type="evidence" value="ECO:0007669"/>
    <property type="project" value="UniProtKB-EC"/>
</dbReference>
<accession>A0A7D9JDM8</accession>
<evidence type="ECO:0000256" key="6">
    <source>
        <dbReference type="ARBA" id="ARBA00022842"/>
    </source>
</evidence>
<comment type="caution">
    <text evidence="10">The sequence shown here is derived from an EMBL/GenBank/DDBJ whole genome shotgun (WGS) entry which is preliminary data.</text>
</comment>
<comment type="cofactor">
    <cofactor evidence="7">
        <name>Mg(2+)</name>
        <dbReference type="ChEBI" id="CHEBI:18420"/>
    </cofactor>
    <cofactor evidence="7">
        <name>Mn(2+)</name>
        <dbReference type="ChEBI" id="CHEBI:29035"/>
    </cofactor>
    <text evidence="7">Probably binds two magnesium or manganese ions per subunit.</text>
</comment>
<feature type="binding site" evidence="7">
    <location>
        <position position="13"/>
    </location>
    <ligand>
        <name>Mg(2+)</name>
        <dbReference type="ChEBI" id="CHEBI:18420"/>
        <label>1</label>
    </ligand>
</feature>
<evidence type="ECO:0000313" key="11">
    <source>
        <dbReference type="Proteomes" id="UP001152795"/>
    </source>
</evidence>
<feature type="site" description="Transition state stabilizer" evidence="8">
    <location>
        <position position="156"/>
    </location>
</feature>
<feature type="binding site" evidence="7">
    <location>
        <position position="156"/>
    </location>
    <ligand>
        <name>Mg(2+)</name>
        <dbReference type="ChEBI" id="CHEBI:18420"/>
        <label>1</label>
    </ligand>
</feature>
<dbReference type="Pfam" id="PF03372">
    <property type="entry name" value="Exo_endo_phos"/>
    <property type="match status" value="1"/>
</dbReference>
<proteinExistence type="inferred from homology"/>
<comment type="similarity">
    <text evidence="2">Belongs to the DNA repair enzymes AP/ExoA family.</text>
</comment>
<keyword evidence="4 7" id="KW-0479">Metal-binding</keyword>
<dbReference type="EMBL" id="CACRXK020014942">
    <property type="protein sequence ID" value="CAB4027659.1"/>
    <property type="molecule type" value="Genomic_DNA"/>
</dbReference>
<gene>
    <name evidence="10" type="ORF">PACLA_8A010691</name>
</gene>
<evidence type="ECO:0000256" key="7">
    <source>
        <dbReference type="PIRSR" id="PIRSR604808-2"/>
    </source>
</evidence>
<protein>
    <recommendedName>
        <fullName evidence="3">exodeoxyribonuclease III</fullName>
        <ecNumber evidence="3">3.1.11.2</ecNumber>
    </recommendedName>
</protein>